<dbReference type="AlphaFoldDB" id="A0A5E6Y6X9"/>
<dbReference type="EMBL" id="CABVGY010000087">
    <property type="protein sequence ID" value="VVN47841.1"/>
    <property type="molecule type" value="Genomic_DNA"/>
</dbReference>
<evidence type="ECO:0000313" key="1">
    <source>
        <dbReference type="EMBL" id="VVN47841.1"/>
    </source>
</evidence>
<dbReference type="Proteomes" id="UP000326729">
    <property type="component" value="Unassembled WGS sequence"/>
</dbReference>
<proteinExistence type="predicted"/>
<protein>
    <submittedName>
        <fullName evidence="1">Uncharacterized protein</fullName>
    </submittedName>
</protein>
<evidence type="ECO:0000313" key="2">
    <source>
        <dbReference type="Proteomes" id="UP000326729"/>
    </source>
</evidence>
<sequence length="217" mass="24178">MEGLFVGVQIDRLGALHQHLARMQRTPGQPAAQRQGAGQRSFGALPGRRQMVAMHRQNQRVAFFQQLETQVGTFGDDPLIAHQALKAFGQGPAGHQGITGHMELRRPHHLAHVQADGRVAGQFDGALPQPCHGILREARIRIIQCRVVEPQLLEQNPAIQAVHLQRFDNPHRPASRSRSFAHGVFLHGEPSVTAIDRRILKWRLLSLADAIDHSRLK</sequence>
<organism evidence="1 2">
    <name type="scientific">Pseudomonas fluorescens</name>
    <dbReference type="NCBI Taxonomy" id="294"/>
    <lineage>
        <taxon>Bacteria</taxon>
        <taxon>Pseudomonadati</taxon>
        <taxon>Pseudomonadota</taxon>
        <taxon>Gammaproteobacteria</taxon>
        <taxon>Pseudomonadales</taxon>
        <taxon>Pseudomonadaceae</taxon>
        <taxon>Pseudomonas</taxon>
    </lineage>
</organism>
<accession>A0A5E6Y6X9</accession>
<reference evidence="1 2" key="1">
    <citation type="submission" date="2019-09" db="EMBL/GenBank/DDBJ databases">
        <authorList>
            <person name="Chandra G."/>
            <person name="Truman W A."/>
        </authorList>
    </citation>
    <scope>NUCLEOTIDE SEQUENCE [LARGE SCALE GENOMIC DNA]</scope>
    <source>
        <strain evidence="1">PS659</strain>
    </source>
</reference>
<gene>
    <name evidence="1" type="ORF">PS659_06025</name>
</gene>
<name>A0A5E6Y6X9_PSEFL</name>